<feature type="compositionally biased region" description="Low complexity" evidence="1">
    <location>
        <begin position="76"/>
        <end position="92"/>
    </location>
</feature>
<evidence type="ECO:0000313" key="2">
    <source>
        <dbReference type="EMBL" id="KAK0611538.1"/>
    </source>
</evidence>
<protein>
    <submittedName>
        <fullName evidence="2">Uncharacterized protein</fullName>
    </submittedName>
</protein>
<dbReference type="AlphaFoldDB" id="A0AA39U381"/>
<organism evidence="2 3">
    <name type="scientific">Immersiella caudata</name>
    <dbReference type="NCBI Taxonomy" id="314043"/>
    <lineage>
        <taxon>Eukaryota</taxon>
        <taxon>Fungi</taxon>
        <taxon>Dikarya</taxon>
        <taxon>Ascomycota</taxon>
        <taxon>Pezizomycotina</taxon>
        <taxon>Sordariomycetes</taxon>
        <taxon>Sordariomycetidae</taxon>
        <taxon>Sordariales</taxon>
        <taxon>Lasiosphaeriaceae</taxon>
        <taxon>Immersiella</taxon>
    </lineage>
</organism>
<dbReference type="EMBL" id="JAULSU010000007">
    <property type="protein sequence ID" value="KAK0611538.1"/>
    <property type="molecule type" value="Genomic_DNA"/>
</dbReference>
<keyword evidence="3" id="KW-1185">Reference proteome</keyword>
<evidence type="ECO:0000313" key="3">
    <source>
        <dbReference type="Proteomes" id="UP001175000"/>
    </source>
</evidence>
<evidence type="ECO:0000256" key="1">
    <source>
        <dbReference type="SAM" id="MobiDB-lite"/>
    </source>
</evidence>
<feature type="compositionally biased region" description="Basic and acidic residues" evidence="1">
    <location>
        <begin position="40"/>
        <end position="64"/>
    </location>
</feature>
<proteinExistence type="predicted"/>
<comment type="caution">
    <text evidence="2">The sequence shown here is derived from an EMBL/GenBank/DDBJ whole genome shotgun (WGS) entry which is preliminary data.</text>
</comment>
<gene>
    <name evidence="2" type="ORF">B0T14DRAFT_571421</name>
</gene>
<feature type="region of interest" description="Disordered" evidence="1">
    <location>
        <begin position="1"/>
        <end position="152"/>
    </location>
</feature>
<accession>A0AA39U381</accession>
<name>A0AA39U381_9PEZI</name>
<sequence>MIKREKTPQCKPGKPDQTITSIKSEMIARGESPVPNPFMKKKDDGYRPRKLFEEQTSDAKDKSAVHVSGLVPRPSPTKTSPPTLSSLNSSPLKRYKSSPLKPNKPVPEVKRETLTQPAGVQAVNNKQNKKKNKKAKKKDKDKGRTPPSLTRN</sequence>
<feature type="compositionally biased region" description="Basic residues" evidence="1">
    <location>
        <begin position="127"/>
        <end position="137"/>
    </location>
</feature>
<dbReference type="Proteomes" id="UP001175000">
    <property type="component" value="Unassembled WGS sequence"/>
</dbReference>
<reference evidence="2" key="1">
    <citation type="submission" date="2023-06" db="EMBL/GenBank/DDBJ databases">
        <title>Genome-scale phylogeny and comparative genomics of the fungal order Sordariales.</title>
        <authorList>
            <consortium name="Lawrence Berkeley National Laboratory"/>
            <person name="Hensen N."/>
            <person name="Bonometti L."/>
            <person name="Westerberg I."/>
            <person name="Brannstrom I.O."/>
            <person name="Guillou S."/>
            <person name="Cros-Aarteil S."/>
            <person name="Calhoun S."/>
            <person name="Haridas S."/>
            <person name="Kuo A."/>
            <person name="Mondo S."/>
            <person name="Pangilinan J."/>
            <person name="Riley R."/>
            <person name="Labutti K."/>
            <person name="Andreopoulos B."/>
            <person name="Lipzen A."/>
            <person name="Chen C."/>
            <person name="Yanf M."/>
            <person name="Daum C."/>
            <person name="Ng V."/>
            <person name="Clum A."/>
            <person name="Steindorff A."/>
            <person name="Ohm R."/>
            <person name="Martin F."/>
            <person name="Silar P."/>
            <person name="Natvig D."/>
            <person name="Lalanne C."/>
            <person name="Gautier V."/>
            <person name="Ament-Velasquez S.L."/>
            <person name="Kruys A."/>
            <person name="Hutchinson M.I."/>
            <person name="Powell A.J."/>
            <person name="Barry K."/>
            <person name="Miller A.N."/>
            <person name="Grigoriev I.V."/>
            <person name="Debuchy R."/>
            <person name="Gladieux P."/>
            <person name="Thoren M.H."/>
            <person name="Johannesson H."/>
        </authorList>
    </citation>
    <scope>NUCLEOTIDE SEQUENCE</scope>
    <source>
        <strain evidence="2">CBS 606.72</strain>
    </source>
</reference>